<reference evidence="3" key="1">
    <citation type="journal article" date="2016" name="Nature">
        <title>The genome of the seagrass Zostera marina reveals angiosperm adaptation to the sea.</title>
        <authorList>
            <person name="Olsen J.L."/>
            <person name="Rouze P."/>
            <person name="Verhelst B."/>
            <person name="Lin Y.-C."/>
            <person name="Bayer T."/>
            <person name="Collen J."/>
            <person name="Dattolo E."/>
            <person name="De Paoli E."/>
            <person name="Dittami S."/>
            <person name="Maumus F."/>
            <person name="Michel G."/>
            <person name="Kersting A."/>
            <person name="Lauritano C."/>
            <person name="Lohaus R."/>
            <person name="Toepel M."/>
            <person name="Tonon T."/>
            <person name="Vanneste K."/>
            <person name="Amirebrahimi M."/>
            <person name="Brakel J."/>
            <person name="Bostroem C."/>
            <person name="Chovatia M."/>
            <person name="Grimwood J."/>
            <person name="Jenkins J.W."/>
            <person name="Jueterbock A."/>
            <person name="Mraz A."/>
            <person name="Stam W.T."/>
            <person name="Tice H."/>
            <person name="Bornberg-Bauer E."/>
            <person name="Green P.J."/>
            <person name="Pearson G.A."/>
            <person name="Procaccini G."/>
            <person name="Duarte C.M."/>
            <person name="Schmutz J."/>
            <person name="Reusch T.B.H."/>
            <person name="Van de Peer Y."/>
        </authorList>
    </citation>
    <scope>NUCLEOTIDE SEQUENCE [LARGE SCALE GENOMIC DNA]</scope>
    <source>
        <strain evidence="3">cv. Finnish</strain>
    </source>
</reference>
<dbReference type="EMBL" id="LFYR01001044">
    <property type="protein sequence ID" value="KMZ65374.1"/>
    <property type="molecule type" value="Genomic_DNA"/>
</dbReference>
<evidence type="ECO:0000313" key="2">
    <source>
        <dbReference type="EMBL" id="KMZ65374.1"/>
    </source>
</evidence>
<feature type="compositionally biased region" description="Polar residues" evidence="1">
    <location>
        <begin position="134"/>
        <end position="163"/>
    </location>
</feature>
<name>A0A0K9P8R5_ZOSMR</name>
<comment type="caution">
    <text evidence="2">The sequence shown here is derived from an EMBL/GenBank/DDBJ whole genome shotgun (WGS) entry which is preliminary data.</text>
</comment>
<organism evidence="2 3">
    <name type="scientific">Zostera marina</name>
    <name type="common">Eelgrass</name>
    <dbReference type="NCBI Taxonomy" id="29655"/>
    <lineage>
        <taxon>Eukaryota</taxon>
        <taxon>Viridiplantae</taxon>
        <taxon>Streptophyta</taxon>
        <taxon>Embryophyta</taxon>
        <taxon>Tracheophyta</taxon>
        <taxon>Spermatophyta</taxon>
        <taxon>Magnoliopsida</taxon>
        <taxon>Liliopsida</taxon>
        <taxon>Zosteraceae</taxon>
        <taxon>Zostera</taxon>
    </lineage>
</organism>
<dbReference type="AlphaFoldDB" id="A0A0K9P8R5"/>
<sequence length="295" mass="33430">MLPSEVRGGVYLLRKSGCENINPLFPKPLHSGDLAYATPCSNTSRSTPIFNTRVQHMRAASDTRAPDKHQHQHRYPSLALNSFRTRVPTSASDRRPTLAFGTSSRPASTRVRHSLPTGQHSRSAPASASGIRAQLQNTHSGIRQSRVQHTRSGIRQTSGTSVQQHSSTGTRVLYIYLTITFVRNTRHLLKRKDLLEFQELPRTCAKIQNFANFCKISNYKKFEIFTIRIKPISNYKDFHFKPTINKSSPPGIKVTFYVQAHRITPSSHFTFVLNYVHSGFNENMSGDRESKDDYN</sequence>
<proteinExistence type="predicted"/>
<evidence type="ECO:0000256" key="1">
    <source>
        <dbReference type="SAM" id="MobiDB-lite"/>
    </source>
</evidence>
<evidence type="ECO:0000313" key="3">
    <source>
        <dbReference type="Proteomes" id="UP000036987"/>
    </source>
</evidence>
<accession>A0A0K9P8R5</accession>
<keyword evidence="3" id="KW-1185">Reference proteome</keyword>
<feature type="region of interest" description="Disordered" evidence="1">
    <location>
        <begin position="84"/>
        <end position="163"/>
    </location>
</feature>
<protein>
    <submittedName>
        <fullName evidence="2">Uncharacterized protein</fullName>
    </submittedName>
</protein>
<gene>
    <name evidence="2" type="ORF">ZOSMA_324G00280</name>
</gene>
<dbReference type="Proteomes" id="UP000036987">
    <property type="component" value="Unassembled WGS sequence"/>
</dbReference>
<feature type="compositionally biased region" description="Polar residues" evidence="1">
    <location>
        <begin position="116"/>
        <end position="126"/>
    </location>
</feature>